<gene>
    <name evidence="1" type="ORF">EC501_16900</name>
</gene>
<comment type="caution">
    <text evidence="1">The sequence shown here is derived from an EMBL/GenBank/DDBJ whole genome shotgun (WGS) entry which is preliminary data.</text>
</comment>
<keyword evidence="1" id="KW-0378">Hydrolase</keyword>
<evidence type="ECO:0000313" key="1">
    <source>
        <dbReference type="EMBL" id="RNC96285.1"/>
    </source>
</evidence>
<evidence type="ECO:0000313" key="2">
    <source>
        <dbReference type="Proteomes" id="UP000279909"/>
    </source>
</evidence>
<dbReference type="Gene3D" id="3.20.20.140">
    <property type="entry name" value="Metal-dependent hydrolases"/>
    <property type="match status" value="1"/>
</dbReference>
<dbReference type="PANTHER" id="PTHR35563:SF2">
    <property type="entry name" value="BARREL METAL-DEPENDENT HYDROLASE, PUTATIVE (AFU_ORTHOLOGUE AFUA_1G16240)-RELATED"/>
    <property type="match status" value="1"/>
</dbReference>
<dbReference type="InterPro" id="IPR052358">
    <property type="entry name" value="Aro_Compnd_Degr_Hydrolases"/>
</dbReference>
<dbReference type="Proteomes" id="UP000279909">
    <property type="component" value="Unassembled WGS sequence"/>
</dbReference>
<dbReference type="PANTHER" id="PTHR35563">
    <property type="entry name" value="BARREL METAL-DEPENDENT HYDROLASE, PUTATIVE (AFU_ORTHOLOGUE AFUA_1G16240)-RELATED"/>
    <property type="match status" value="1"/>
</dbReference>
<organism evidence="1 2">
    <name type="scientific">Lysinibacillus halotolerans</name>
    <dbReference type="NCBI Taxonomy" id="1368476"/>
    <lineage>
        <taxon>Bacteria</taxon>
        <taxon>Bacillati</taxon>
        <taxon>Bacillota</taxon>
        <taxon>Bacilli</taxon>
        <taxon>Bacillales</taxon>
        <taxon>Bacillaceae</taxon>
        <taxon>Lysinibacillus</taxon>
    </lineage>
</organism>
<dbReference type="InterPro" id="IPR032466">
    <property type="entry name" value="Metal_Hydrolase"/>
</dbReference>
<dbReference type="GO" id="GO:0016787">
    <property type="term" value="F:hydrolase activity"/>
    <property type="evidence" value="ECO:0007669"/>
    <property type="project" value="UniProtKB-KW"/>
</dbReference>
<name>A0A3M8H1F5_9BACI</name>
<protein>
    <submittedName>
        <fullName evidence="1">2-pyrone-4,6-dicarboxylate hydrolase</fullName>
    </submittedName>
</protein>
<accession>A0A3M8H1F5</accession>
<dbReference type="EMBL" id="RHLQ01000066">
    <property type="protein sequence ID" value="RNC96285.1"/>
    <property type="molecule type" value="Genomic_DNA"/>
</dbReference>
<reference evidence="1 2" key="1">
    <citation type="journal article" date="2014" name="Int. J. Syst. Evol. Microbiol.">
        <title>Lysinibacillus halotolerans sp. nov., isolated from saline-alkaline soil.</title>
        <authorList>
            <person name="Kong D."/>
            <person name="Wang Y."/>
            <person name="Zhao B."/>
            <person name="Li Y."/>
            <person name="Song J."/>
            <person name="Zhai Y."/>
            <person name="Zhang C."/>
            <person name="Wang H."/>
            <person name="Chen X."/>
            <person name="Zhao B."/>
            <person name="Ruan Z."/>
        </authorList>
    </citation>
    <scope>NUCLEOTIDE SEQUENCE [LARGE SCALE GENOMIC DNA]</scope>
    <source>
        <strain evidence="1 2">MCCC 1A12703</strain>
    </source>
</reference>
<dbReference type="AlphaFoldDB" id="A0A3M8H1F5"/>
<dbReference type="OrthoDB" id="9787654at2"/>
<keyword evidence="2" id="KW-1185">Reference proteome</keyword>
<sequence length="255" mass="29563">MQKIFDSHFHIIDPKFPLVENQGFVPDFYTVNDYLNELQELSIEVTGGAIVSGSFQGYHQDYFTDAISELGNHFVGITQLPFDTTNEEILKLNDIGIKGIRFNLYRGLSASPKEIKELSERVYKICNWKTELYLNLQTIDKDLEELIFTLPKVSIDHLGMQKCSMDKLKKIVNADVPIRLTGFGRVGYERDEIRELITILYRENPNSLIFGSDLPSTRANYRFSYDDIQLIKETVGKEAQDRIFFQNGENWYLHK</sequence>
<dbReference type="SUPFAM" id="SSF51556">
    <property type="entry name" value="Metallo-dependent hydrolases"/>
    <property type="match status" value="1"/>
</dbReference>
<proteinExistence type="predicted"/>
<dbReference type="RefSeq" id="WP_122973522.1">
    <property type="nucleotide sequence ID" value="NZ_RHLQ01000066.1"/>
</dbReference>